<gene>
    <name evidence="3" type="ORF">BRADI_1g47200v3</name>
</gene>
<reference evidence="4" key="3">
    <citation type="submission" date="2018-08" db="UniProtKB">
        <authorList>
            <consortium name="EnsemblPlants"/>
        </authorList>
    </citation>
    <scope>IDENTIFICATION</scope>
    <source>
        <strain evidence="4">cv. Bd21</strain>
    </source>
</reference>
<feature type="region of interest" description="Disordered" evidence="1">
    <location>
        <begin position="1"/>
        <end position="20"/>
    </location>
</feature>
<dbReference type="EnsemblPlants" id="PNT76339">
    <property type="protein sequence ID" value="PNT76339"/>
    <property type="gene ID" value="BRADI_1g47200v3"/>
</dbReference>
<reference evidence="3 4" key="1">
    <citation type="journal article" date="2010" name="Nature">
        <title>Genome sequencing and analysis of the model grass Brachypodium distachyon.</title>
        <authorList>
            <consortium name="International Brachypodium Initiative"/>
        </authorList>
    </citation>
    <scope>NUCLEOTIDE SEQUENCE [LARGE SCALE GENOMIC DNA]</scope>
    <source>
        <strain evidence="3 4">Bd21</strain>
    </source>
</reference>
<sequence>GGKGDGKNGENTSANPTHDTAHLALAARPASAAAAAASRRHRRRDIAGAMAPEPEDDVMNEKNRRPLDEDDITLLKTFGLGPYSINNIMKVEKEIKEKAKKMNDLLGIKESDTGLAPPSQWDPVSGKKMMQEEQPLQVASCMKIISSNTDDAKYVIHTKQIAKSARFWG</sequence>
<dbReference type="EMBL" id="CM000880">
    <property type="protein sequence ID" value="PNT76339.1"/>
    <property type="molecule type" value="Genomic_DNA"/>
</dbReference>
<feature type="compositionally biased region" description="Polar residues" evidence="1">
    <location>
        <begin position="9"/>
        <end position="18"/>
    </location>
</feature>
<feature type="compositionally biased region" description="Low complexity" evidence="1">
    <location>
        <begin position="27"/>
        <end position="37"/>
    </location>
</feature>
<name>A0A2K2DPX3_BRADI</name>
<organism evidence="3">
    <name type="scientific">Brachypodium distachyon</name>
    <name type="common">Purple false brome</name>
    <name type="synonym">Trachynia distachya</name>
    <dbReference type="NCBI Taxonomy" id="15368"/>
    <lineage>
        <taxon>Eukaryota</taxon>
        <taxon>Viridiplantae</taxon>
        <taxon>Streptophyta</taxon>
        <taxon>Embryophyta</taxon>
        <taxon>Tracheophyta</taxon>
        <taxon>Spermatophyta</taxon>
        <taxon>Magnoliopsida</taxon>
        <taxon>Liliopsida</taxon>
        <taxon>Poales</taxon>
        <taxon>Poaceae</taxon>
        <taxon>BOP clade</taxon>
        <taxon>Pooideae</taxon>
        <taxon>Stipodae</taxon>
        <taxon>Brachypodieae</taxon>
        <taxon>Brachypodium</taxon>
    </lineage>
</organism>
<dbReference type="OrthoDB" id="1937997at2759"/>
<feature type="domain" description="26S proteasome regulatory subunit 7-like OB" evidence="2">
    <location>
        <begin position="129"/>
        <end position="163"/>
    </location>
</feature>
<dbReference type="Gramene" id="PNT76339">
    <property type="protein sequence ID" value="PNT76339"/>
    <property type="gene ID" value="BRADI_1g47200v3"/>
</dbReference>
<evidence type="ECO:0000259" key="2">
    <source>
        <dbReference type="Pfam" id="PF21236"/>
    </source>
</evidence>
<proteinExistence type="predicted"/>
<feature type="region of interest" description="Disordered" evidence="1">
    <location>
        <begin position="27"/>
        <end position="65"/>
    </location>
</feature>
<dbReference type="AlphaFoldDB" id="A0A2K2DPX3"/>
<feature type="non-terminal residue" evidence="3">
    <location>
        <position position="1"/>
    </location>
</feature>
<protein>
    <recommendedName>
        <fullName evidence="2">26S proteasome regulatory subunit 7-like OB domain-containing protein</fullName>
    </recommendedName>
</protein>
<evidence type="ECO:0000313" key="4">
    <source>
        <dbReference type="EnsemblPlants" id="PNT76339"/>
    </source>
</evidence>
<evidence type="ECO:0000256" key="1">
    <source>
        <dbReference type="SAM" id="MobiDB-lite"/>
    </source>
</evidence>
<evidence type="ECO:0000313" key="5">
    <source>
        <dbReference type="Proteomes" id="UP000008810"/>
    </source>
</evidence>
<dbReference type="ExpressionAtlas" id="A0A2K2DPX3">
    <property type="expression patterns" value="baseline"/>
</dbReference>
<dbReference type="STRING" id="15368.A0A2K2DPX3"/>
<accession>A0A2K2DPX3</accession>
<dbReference type="InParanoid" id="A0A2K2DPX3"/>
<dbReference type="InterPro" id="IPR048723">
    <property type="entry name" value="OB_PRS7"/>
</dbReference>
<reference evidence="3" key="2">
    <citation type="submission" date="2017-06" db="EMBL/GenBank/DDBJ databases">
        <title>WGS assembly of Brachypodium distachyon.</title>
        <authorList>
            <consortium name="The International Brachypodium Initiative"/>
            <person name="Lucas S."/>
            <person name="Harmon-Smith M."/>
            <person name="Lail K."/>
            <person name="Tice H."/>
            <person name="Grimwood J."/>
            <person name="Bruce D."/>
            <person name="Barry K."/>
            <person name="Shu S."/>
            <person name="Lindquist E."/>
            <person name="Wang M."/>
            <person name="Pitluck S."/>
            <person name="Vogel J.P."/>
            <person name="Garvin D.F."/>
            <person name="Mockler T.C."/>
            <person name="Schmutz J."/>
            <person name="Rokhsar D."/>
            <person name="Bevan M.W."/>
        </authorList>
    </citation>
    <scope>NUCLEOTIDE SEQUENCE</scope>
    <source>
        <strain evidence="3">Bd21</strain>
    </source>
</reference>
<evidence type="ECO:0000313" key="3">
    <source>
        <dbReference type="EMBL" id="PNT76339.1"/>
    </source>
</evidence>
<feature type="region of interest" description="Disordered" evidence="1">
    <location>
        <begin position="109"/>
        <end position="129"/>
    </location>
</feature>
<dbReference type="Pfam" id="PF21236">
    <property type="entry name" value="OB_PRS7"/>
    <property type="match status" value="1"/>
</dbReference>
<keyword evidence="5" id="KW-1185">Reference proteome</keyword>
<dbReference type="Proteomes" id="UP000008810">
    <property type="component" value="Chromosome 1"/>
</dbReference>